<comment type="caution">
    <text evidence="1">The sequence shown here is derived from an EMBL/GenBank/DDBJ whole genome shotgun (WGS) entry which is preliminary data.</text>
</comment>
<evidence type="ECO:0000313" key="2">
    <source>
        <dbReference type="Proteomes" id="UP001056120"/>
    </source>
</evidence>
<reference evidence="2" key="1">
    <citation type="journal article" date="2022" name="Mol. Ecol. Resour.">
        <title>The genomes of chicory, endive, great burdock and yacon provide insights into Asteraceae palaeo-polyploidization history and plant inulin production.</title>
        <authorList>
            <person name="Fan W."/>
            <person name="Wang S."/>
            <person name="Wang H."/>
            <person name="Wang A."/>
            <person name="Jiang F."/>
            <person name="Liu H."/>
            <person name="Zhao H."/>
            <person name="Xu D."/>
            <person name="Zhang Y."/>
        </authorList>
    </citation>
    <scope>NUCLEOTIDE SEQUENCE [LARGE SCALE GENOMIC DNA]</scope>
    <source>
        <strain evidence="2">cv. Yunnan</strain>
    </source>
</reference>
<accession>A0ACB9IIP8</accession>
<proteinExistence type="predicted"/>
<sequence length="200" mass="23049">MDYGVNLKQTPMFIDNEACVKIVKNPIYHSKTEHIDVRVHAIRDAYVNEYIQVLPVNTNDQKADIFMKAFDKSKFLDLVQKLGSKGGSSYTEGHVGQAYQQSFVGRGHPKCNKKRLCDKLCRYDSMRSDLECYDCSYSRRADCTDENDDENRLLIADSHPSTTWQYPFPNQFLRNSVMLLDGFFVARLHMQSLGKQSTEI</sequence>
<organism evidence="1 2">
    <name type="scientific">Smallanthus sonchifolius</name>
    <dbReference type="NCBI Taxonomy" id="185202"/>
    <lineage>
        <taxon>Eukaryota</taxon>
        <taxon>Viridiplantae</taxon>
        <taxon>Streptophyta</taxon>
        <taxon>Embryophyta</taxon>
        <taxon>Tracheophyta</taxon>
        <taxon>Spermatophyta</taxon>
        <taxon>Magnoliopsida</taxon>
        <taxon>eudicotyledons</taxon>
        <taxon>Gunneridae</taxon>
        <taxon>Pentapetalae</taxon>
        <taxon>asterids</taxon>
        <taxon>campanulids</taxon>
        <taxon>Asterales</taxon>
        <taxon>Asteraceae</taxon>
        <taxon>Asteroideae</taxon>
        <taxon>Heliantheae alliance</taxon>
        <taxon>Millerieae</taxon>
        <taxon>Smallanthus</taxon>
    </lineage>
</organism>
<protein>
    <submittedName>
        <fullName evidence="1">Uncharacterized protein</fullName>
    </submittedName>
</protein>
<reference evidence="1 2" key="2">
    <citation type="journal article" date="2022" name="Mol. Ecol. Resour.">
        <title>The genomes of chicory, endive, great burdock and yacon provide insights into Asteraceae paleo-polyploidization history and plant inulin production.</title>
        <authorList>
            <person name="Fan W."/>
            <person name="Wang S."/>
            <person name="Wang H."/>
            <person name="Wang A."/>
            <person name="Jiang F."/>
            <person name="Liu H."/>
            <person name="Zhao H."/>
            <person name="Xu D."/>
            <person name="Zhang Y."/>
        </authorList>
    </citation>
    <scope>NUCLEOTIDE SEQUENCE [LARGE SCALE GENOMIC DNA]</scope>
    <source>
        <strain evidence="2">cv. Yunnan</strain>
        <tissue evidence="1">Leaves</tissue>
    </source>
</reference>
<dbReference type="EMBL" id="CM042025">
    <property type="protein sequence ID" value="KAI3808134.1"/>
    <property type="molecule type" value="Genomic_DNA"/>
</dbReference>
<name>A0ACB9IIP8_9ASTR</name>
<dbReference type="Proteomes" id="UP001056120">
    <property type="component" value="Linkage Group LG08"/>
</dbReference>
<evidence type="ECO:0000313" key="1">
    <source>
        <dbReference type="EMBL" id="KAI3808134.1"/>
    </source>
</evidence>
<keyword evidence="2" id="KW-1185">Reference proteome</keyword>
<gene>
    <name evidence="1" type="ORF">L1987_24078</name>
</gene>